<evidence type="ECO:0000256" key="1">
    <source>
        <dbReference type="ARBA" id="ARBA00009477"/>
    </source>
</evidence>
<feature type="domain" description="CusB-like beta-barrel" evidence="2">
    <location>
        <begin position="191"/>
        <end position="262"/>
    </location>
</feature>
<dbReference type="PANTHER" id="PTHR30469">
    <property type="entry name" value="MULTIDRUG RESISTANCE PROTEIN MDTA"/>
    <property type="match status" value="1"/>
</dbReference>
<dbReference type="SUPFAM" id="SSF111369">
    <property type="entry name" value="HlyD-like secretion proteins"/>
    <property type="match status" value="1"/>
</dbReference>
<dbReference type="Gene3D" id="2.40.420.20">
    <property type="match status" value="1"/>
</dbReference>
<gene>
    <name evidence="3" type="ORF">COO09_14440</name>
</gene>
<evidence type="ECO:0000259" key="2">
    <source>
        <dbReference type="Pfam" id="PF25954"/>
    </source>
</evidence>
<dbReference type="KEGG" id="rdi:CMV14_05335"/>
<accession>A0A2A4FUZ1</accession>
<dbReference type="Gene3D" id="1.10.287.470">
    <property type="entry name" value="Helix hairpin bin"/>
    <property type="match status" value="1"/>
</dbReference>
<keyword evidence="4" id="KW-1185">Reference proteome</keyword>
<dbReference type="NCBIfam" id="TIGR01730">
    <property type="entry name" value="RND_mfp"/>
    <property type="match status" value="1"/>
</dbReference>
<comment type="caution">
    <text evidence="3">The sequence shown here is derived from an EMBL/GenBank/DDBJ whole genome shotgun (WGS) entry which is preliminary data.</text>
</comment>
<organism evidence="3 4">
    <name type="scientific">Rhizorhabdus dicambivorans</name>
    <dbReference type="NCBI Taxonomy" id="1850238"/>
    <lineage>
        <taxon>Bacteria</taxon>
        <taxon>Pseudomonadati</taxon>
        <taxon>Pseudomonadota</taxon>
        <taxon>Alphaproteobacteria</taxon>
        <taxon>Sphingomonadales</taxon>
        <taxon>Sphingomonadaceae</taxon>
        <taxon>Rhizorhabdus</taxon>
    </lineage>
</organism>
<dbReference type="Proteomes" id="UP000218934">
    <property type="component" value="Unassembled WGS sequence"/>
</dbReference>
<dbReference type="InterPro" id="IPR058792">
    <property type="entry name" value="Beta-barrel_RND_2"/>
</dbReference>
<proteinExistence type="inferred from homology"/>
<dbReference type="InterPro" id="IPR006143">
    <property type="entry name" value="RND_pump_MFP"/>
</dbReference>
<dbReference type="RefSeq" id="WP_066963989.1">
    <property type="nucleotide sequence ID" value="NZ_CP023449.1"/>
</dbReference>
<protein>
    <submittedName>
        <fullName evidence="3">Efflux RND transporter periplasmic adaptor subunit</fullName>
    </submittedName>
</protein>
<evidence type="ECO:0000313" key="4">
    <source>
        <dbReference type="Proteomes" id="UP000218934"/>
    </source>
</evidence>
<dbReference type="GO" id="GO:0015562">
    <property type="term" value="F:efflux transmembrane transporter activity"/>
    <property type="evidence" value="ECO:0007669"/>
    <property type="project" value="TreeGrafter"/>
</dbReference>
<dbReference type="Pfam" id="PF25954">
    <property type="entry name" value="Beta-barrel_RND_2"/>
    <property type="match status" value="1"/>
</dbReference>
<comment type="similarity">
    <text evidence="1">Belongs to the membrane fusion protein (MFP) (TC 8.A.1) family.</text>
</comment>
<dbReference type="EMBL" id="NWUF01000014">
    <property type="protein sequence ID" value="PCE41492.1"/>
    <property type="molecule type" value="Genomic_DNA"/>
</dbReference>
<dbReference type="PANTHER" id="PTHR30469:SF15">
    <property type="entry name" value="HLYD FAMILY OF SECRETION PROTEINS"/>
    <property type="match status" value="1"/>
</dbReference>
<dbReference type="Gene3D" id="2.40.30.170">
    <property type="match status" value="1"/>
</dbReference>
<dbReference type="AlphaFoldDB" id="A0A2A4FUZ1"/>
<reference evidence="3 4" key="1">
    <citation type="submission" date="2017-09" db="EMBL/GenBank/DDBJ databases">
        <title>The Catabolism of 3,6-Dichlorosalicylic acid is Initiated by the Cytochrome P450 Monooxygenase DsmABC in Rhizorhabdus dicambivorans Ndbn-20.</title>
        <authorList>
            <person name="Na L."/>
        </authorList>
    </citation>
    <scope>NUCLEOTIDE SEQUENCE [LARGE SCALE GENOMIC DNA]</scope>
    <source>
        <strain evidence="3 4">Ndbn-20m</strain>
    </source>
</reference>
<sequence>MQRRSALAALGIGLTVALAAAALWWWHDRPLNVVLISPERGSAVELVYATGFVEPLAPVVISSRMTAPVAQVLVDEGDRVHRGDALLILDDRDLRGSLDEVRAHAAQAILAEARAQTLYRQGWITRAAFDLAAANGRAARAATEGARARLDQAVIRSTIEGIVTRRDVEAGNLATPGQILMTIGDPSRVRITATVDERDIGRISSGQLAWISNDSWGDHRVAARVSALTPSGDPDQRAFRVRLSPGGRLLPIGMSVEVNIVTRQRDHALLLPTSAVAGTFAWISRAGRATRRRLLLGIIGSDKVEIIDGLEADDRVIDRPPPELTEGRRLRAAR</sequence>
<evidence type="ECO:0000313" key="3">
    <source>
        <dbReference type="EMBL" id="PCE41492.1"/>
    </source>
</evidence>
<dbReference type="OrthoDB" id="9806939at2"/>
<name>A0A2A4FUZ1_9SPHN</name>
<dbReference type="GO" id="GO:1990281">
    <property type="term" value="C:efflux pump complex"/>
    <property type="evidence" value="ECO:0007669"/>
    <property type="project" value="TreeGrafter"/>
</dbReference>
<dbReference type="Gene3D" id="2.40.50.100">
    <property type="match status" value="1"/>
</dbReference>